<evidence type="ECO:0000313" key="1">
    <source>
        <dbReference type="EMBL" id="JAE11342.1"/>
    </source>
</evidence>
<dbReference type="AlphaFoldDB" id="A0A0A9FG64"/>
<protein>
    <submittedName>
        <fullName evidence="1">Uncharacterized protein</fullName>
    </submittedName>
</protein>
<reference evidence="1" key="2">
    <citation type="journal article" date="2015" name="Data Brief">
        <title>Shoot transcriptome of the giant reed, Arundo donax.</title>
        <authorList>
            <person name="Barrero R.A."/>
            <person name="Guerrero F.D."/>
            <person name="Moolhuijzen P."/>
            <person name="Goolsby J.A."/>
            <person name="Tidwell J."/>
            <person name="Bellgard S.E."/>
            <person name="Bellgard M.I."/>
        </authorList>
    </citation>
    <scope>NUCLEOTIDE SEQUENCE</scope>
    <source>
        <tissue evidence="1">Shoot tissue taken approximately 20 cm above the soil surface</tissue>
    </source>
</reference>
<dbReference type="EMBL" id="GBRH01186554">
    <property type="protein sequence ID" value="JAE11342.1"/>
    <property type="molecule type" value="Transcribed_RNA"/>
</dbReference>
<proteinExistence type="predicted"/>
<organism evidence="1">
    <name type="scientific">Arundo donax</name>
    <name type="common">Giant reed</name>
    <name type="synonym">Donax arundinaceus</name>
    <dbReference type="NCBI Taxonomy" id="35708"/>
    <lineage>
        <taxon>Eukaryota</taxon>
        <taxon>Viridiplantae</taxon>
        <taxon>Streptophyta</taxon>
        <taxon>Embryophyta</taxon>
        <taxon>Tracheophyta</taxon>
        <taxon>Spermatophyta</taxon>
        <taxon>Magnoliopsida</taxon>
        <taxon>Liliopsida</taxon>
        <taxon>Poales</taxon>
        <taxon>Poaceae</taxon>
        <taxon>PACMAD clade</taxon>
        <taxon>Arundinoideae</taxon>
        <taxon>Arundineae</taxon>
        <taxon>Arundo</taxon>
    </lineage>
</organism>
<accession>A0A0A9FG64</accession>
<name>A0A0A9FG64_ARUDO</name>
<reference evidence="1" key="1">
    <citation type="submission" date="2014-09" db="EMBL/GenBank/DDBJ databases">
        <authorList>
            <person name="Magalhaes I.L.F."/>
            <person name="Oliveira U."/>
            <person name="Santos F.R."/>
            <person name="Vidigal T.H.D.A."/>
            <person name="Brescovit A.D."/>
            <person name="Santos A.J."/>
        </authorList>
    </citation>
    <scope>NUCLEOTIDE SEQUENCE</scope>
    <source>
        <tissue evidence="1">Shoot tissue taken approximately 20 cm above the soil surface</tissue>
    </source>
</reference>
<sequence>MSSLDISTFSASAISQIASSLVVTRYRQSLSYNFVKRSTMSCSQTSSRRINMLLPTNAV</sequence>